<dbReference type="Pfam" id="PF02230">
    <property type="entry name" value="Abhydrolase_2"/>
    <property type="match status" value="1"/>
</dbReference>
<dbReference type="Proteomes" id="UP001362311">
    <property type="component" value="Unassembled WGS sequence"/>
</dbReference>
<dbReference type="InterPro" id="IPR050565">
    <property type="entry name" value="LYPA1-2/EST-like"/>
</dbReference>
<evidence type="ECO:0000313" key="5">
    <source>
        <dbReference type="Proteomes" id="UP001362311"/>
    </source>
</evidence>
<comment type="similarity">
    <text evidence="1">Belongs to the AB hydrolase superfamily. AB hydrolase 2 family.</text>
</comment>
<dbReference type="GO" id="GO:0016787">
    <property type="term" value="F:hydrolase activity"/>
    <property type="evidence" value="ECO:0007669"/>
    <property type="project" value="UniProtKB-KW"/>
</dbReference>
<dbReference type="InterPro" id="IPR029058">
    <property type="entry name" value="AB_hydrolase_fold"/>
</dbReference>
<keyword evidence="2 4" id="KW-0378">Hydrolase</keyword>
<evidence type="ECO:0000259" key="3">
    <source>
        <dbReference type="Pfam" id="PF02230"/>
    </source>
</evidence>
<proteinExistence type="inferred from homology"/>
<comment type="caution">
    <text evidence="4">The sequence shown here is derived from an EMBL/GenBank/DDBJ whole genome shotgun (WGS) entry which is preliminary data.</text>
</comment>
<dbReference type="PANTHER" id="PTHR10655">
    <property type="entry name" value="LYSOPHOSPHOLIPASE-RELATED"/>
    <property type="match status" value="1"/>
</dbReference>
<evidence type="ECO:0000256" key="1">
    <source>
        <dbReference type="ARBA" id="ARBA00006499"/>
    </source>
</evidence>
<evidence type="ECO:0000256" key="2">
    <source>
        <dbReference type="ARBA" id="ARBA00022801"/>
    </source>
</evidence>
<dbReference type="SUPFAM" id="SSF53474">
    <property type="entry name" value="alpha/beta-Hydrolases"/>
    <property type="match status" value="1"/>
</dbReference>
<protein>
    <submittedName>
        <fullName evidence="4">Dienelactone hydrolase family protein</fullName>
    </submittedName>
</protein>
<dbReference type="RefSeq" id="WP_339439744.1">
    <property type="nucleotide sequence ID" value="NZ_JBBHKQ010000001.1"/>
</dbReference>
<accession>A0ABD5JU65</accession>
<organism evidence="4 5">
    <name type="scientific">Ochrobactrum teleogrylli</name>
    <dbReference type="NCBI Taxonomy" id="2479765"/>
    <lineage>
        <taxon>Bacteria</taxon>
        <taxon>Pseudomonadati</taxon>
        <taxon>Pseudomonadota</taxon>
        <taxon>Alphaproteobacteria</taxon>
        <taxon>Hyphomicrobiales</taxon>
        <taxon>Brucellaceae</taxon>
        <taxon>Brucella/Ochrobactrum group</taxon>
        <taxon>Ochrobactrum</taxon>
    </lineage>
</organism>
<dbReference type="AlphaFoldDB" id="A0ABD5JU65"/>
<reference evidence="4 5" key="1">
    <citation type="submission" date="2024-03" db="EMBL/GenBank/DDBJ databases">
        <title>Reference genomes for the five species model microbial community.</title>
        <authorList>
            <person name="Padfield D."/>
        </authorList>
    </citation>
    <scope>NUCLEOTIDE SEQUENCE [LARGE SCALE GENOMIC DNA]</scope>
    <source>
        <strain evidence="4 5">AB1</strain>
    </source>
</reference>
<dbReference type="PANTHER" id="PTHR10655:SF17">
    <property type="entry name" value="LYSOPHOSPHOLIPASE-LIKE PROTEIN 1"/>
    <property type="match status" value="1"/>
</dbReference>
<evidence type="ECO:0000313" key="4">
    <source>
        <dbReference type="EMBL" id="MEJ5900030.1"/>
    </source>
</evidence>
<sequence>MKANDRQMRSLVIFLHGVGSRGADLSSLGTFWADSLPGTVFAAPDAPFAFDQGGSGHQWFSVSGVTPANRPQRIVEARAPFDETLTRIISEHGFADKLDRVALVGFSQGAIMSLDALVSGRWPIAAVVAFSGRLASPEPFTPTLATQAMLVHGSADPVIPASESESANARLGEIGVNSTCHIFPDVSHTISADGAVMAAAFLRSALKLG</sequence>
<feature type="domain" description="Phospholipase/carboxylesterase/thioesterase" evidence="3">
    <location>
        <begin position="4"/>
        <end position="203"/>
    </location>
</feature>
<dbReference type="InterPro" id="IPR003140">
    <property type="entry name" value="PLipase/COase/thioEstase"/>
</dbReference>
<gene>
    <name evidence="4" type="ORF">WIX40_07875</name>
</gene>
<dbReference type="EMBL" id="JBBHKQ010000001">
    <property type="protein sequence ID" value="MEJ5900030.1"/>
    <property type="molecule type" value="Genomic_DNA"/>
</dbReference>
<name>A0ABD5JU65_9HYPH</name>
<dbReference type="Gene3D" id="3.40.50.1820">
    <property type="entry name" value="alpha/beta hydrolase"/>
    <property type="match status" value="1"/>
</dbReference>